<feature type="compositionally biased region" description="Polar residues" evidence="1">
    <location>
        <begin position="116"/>
        <end position="126"/>
    </location>
</feature>
<evidence type="ECO:0000313" key="2">
    <source>
        <dbReference type="EMBL" id="EFN64416.1"/>
    </source>
</evidence>
<evidence type="ECO:0000256" key="1">
    <source>
        <dbReference type="SAM" id="MobiDB-lite"/>
    </source>
</evidence>
<organism evidence="3">
    <name type="scientific">Camponotus floridanus</name>
    <name type="common">Florida carpenter ant</name>
    <dbReference type="NCBI Taxonomy" id="104421"/>
    <lineage>
        <taxon>Eukaryota</taxon>
        <taxon>Metazoa</taxon>
        <taxon>Ecdysozoa</taxon>
        <taxon>Arthropoda</taxon>
        <taxon>Hexapoda</taxon>
        <taxon>Insecta</taxon>
        <taxon>Pterygota</taxon>
        <taxon>Neoptera</taxon>
        <taxon>Endopterygota</taxon>
        <taxon>Hymenoptera</taxon>
        <taxon>Apocrita</taxon>
        <taxon>Aculeata</taxon>
        <taxon>Formicoidea</taxon>
        <taxon>Formicidae</taxon>
        <taxon>Formicinae</taxon>
        <taxon>Camponotus</taxon>
    </lineage>
</organism>
<dbReference type="OMA" id="WLQCDKC"/>
<dbReference type="AlphaFoldDB" id="E2AQ82"/>
<dbReference type="EMBL" id="GL441701">
    <property type="protein sequence ID" value="EFN64416.1"/>
    <property type="molecule type" value="Genomic_DNA"/>
</dbReference>
<feature type="compositionally biased region" description="Basic and acidic residues" evidence="1">
    <location>
        <begin position="104"/>
        <end position="113"/>
    </location>
</feature>
<protein>
    <submittedName>
        <fullName evidence="2">Uncharacterized protein</fullName>
    </submittedName>
</protein>
<name>E2AQ82_CAMFO</name>
<gene>
    <name evidence="2" type="ORF">EAG_00846</name>
</gene>
<sequence>MDGTGNTDDTIKEASQCFVCDAEIQGRFYALATCRTQHSNSRVIEKLGELVGERYMVVISEDDVICRSCAIRINHLDRLEMEMRNIRDHVLRFLEKKYSLEDGELRGGGDKPKSCQPPQITKSSTKDMVNYCSKQNKVDLETEERKNNNSDKNNSMKTFLLENTLPTLPLIQTTQPPLIDLSSSDPLYISSILPGNNSSEQSMSISQSVNIDISRNMKRSLESNPVQEIEMKSKKQVLTLTDDGSMELSYGSIMLEGDIN</sequence>
<proteinExistence type="predicted"/>
<reference evidence="2 3" key="1">
    <citation type="journal article" date="2010" name="Science">
        <title>Genomic comparison of the ants Camponotus floridanus and Harpegnathos saltator.</title>
        <authorList>
            <person name="Bonasio R."/>
            <person name="Zhang G."/>
            <person name="Ye C."/>
            <person name="Mutti N.S."/>
            <person name="Fang X."/>
            <person name="Qin N."/>
            <person name="Donahue G."/>
            <person name="Yang P."/>
            <person name="Li Q."/>
            <person name="Li C."/>
            <person name="Zhang P."/>
            <person name="Huang Z."/>
            <person name="Berger S.L."/>
            <person name="Reinberg D."/>
            <person name="Wang J."/>
            <person name="Liebig J."/>
        </authorList>
    </citation>
    <scope>NUCLEOTIDE SEQUENCE [LARGE SCALE GENOMIC DNA]</scope>
    <source>
        <strain evidence="3">C129</strain>
    </source>
</reference>
<feature type="region of interest" description="Disordered" evidence="1">
    <location>
        <begin position="104"/>
        <end position="126"/>
    </location>
</feature>
<accession>E2AQ82</accession>
<dbReference type="OrthoDB" id="8184392at2759"/>
<dbReference type="Proteomes" id="UP000000311">
    <property type="component" value="Unassembled WGS sequence"/>
</dbReference>
<dbReference type="InParanoid" id="E2AQ82"/>
<keyword evidence="3" id="KW-1185">Reference proteome</keyword>
<evidence type="ECO:0000313" key="3">
    <source>
        <dbReference type="Proteomes" id="UP000000311"/>
    </source>
</evidence>